<dbReference type="Pfam" id="PF12929">
    <property type="entry name" value="Mid1"/>
    <property type="match status" value="1"/>
</dbReference>
<gene>
    <name evidence="3" type="ORF">N7532_007410</name>
</gene>
<feature type="transmembrane region" description="Helical" evidence="1">
    <location>
        <begin position="600"/>
        <end position="619"/>
    </location>
</feature>
<dbReference type="GO" id="GO:0098703">
    <property type="term" value="P:calcium ion import across plasma membrane"/>
    <property type="evidence" value="ECO:0007669"/>
    <property type="project" value="InterPro"/>
</dbReference>
<dbReference type="EMBL" id="JAPQKI010000006">
    <property type="protein sequence ID" value="KAJ5095119.1"/>
    <property type="molecule type" value="Genomic_DNA"/>
</dbReference>
<name>A0A9W9F7W2_9EURO</name>
<dbReference type="GO" id="GO:0005262">
    <property type="term" value="F:calcium channel activity"/>
    <property type="evidence" value="ECO:0007669"/>
    <property type="project" value="InterPro"/>
</dbReference>
<dbReference type="GeneID" id="81358882"/>
<evidence type="ECO:0000313" key="3">
    <source>
        <dbReference type="EMBL" id="KAJ5095119.1"/>
    </source>
</evidence>
<dbReference type="AlphaFoldDB" id="A0A9W9F7W2"/>
<feature type="chain" id="PRO_5040932173" evidence="2">
    <location>
        <begin position="34"/>
        <end position="620"/>
    </location>
</feature>
<proteinExistence type="predicted"/>
<dbReference type="OrthoDB" id="5405745at2759"/>
<dbReference type="RefSeq" id="XP_056473269.1">
    <property type="nucleotide sequence ID" value="XM_056619903.1"/>
</dbReference>
<evidence type="ECO:0000256" key="1">
    <source>
        <dbReference type="SAM" id="Phobius"/>
    </source>
</evidence>
<reference evidence="3" key="1">
    <citation type="submission" date="2022-11" db="EMBL/GenBank/DDBJ databases">
        <authorList>
            <person name="Petersen C."/>
        </authorList>
    </citation>
    <scope>NUCLEOTIDE SEQUENCE</scope>
    <source>
        <strain evidence="3">IBT 30761</strain>
    </source>
</reference>
<accession>A0A9W9F7W2</accession>
<protein>
    <submittedName>
        <fullName evidence="3">Uncharacterized protein</fullName>
    </submittedName>
</protein>
<keyword evidence="1" id="KW-0812">Transmembrane</keyword>
<organism evidence="3 4">
    <name type="scientific">Penicillium argentinense</name>
    <dbReference type="NCBI Taxonomy" id="1131581"/>
    <lineage>
        <taxon>Eukaryota</taxon>
        <taxon>Fungi</taxon>
        <taxon>Dikarya</taxon>
        <taxon>Ascomycota</taxon>
        <taxon>Pezizomycotina</taxon>
        <taxon>Eurotiomycetes</taxon>
        <taxon>Eurotiomycetidae</taxon>
        <taxon>Eurotiales</taxon>
        <taxon>Aspergillaceae</taxon>
        <taxon>Penicillium</taxon>
    </lineage>
</organism>
<comment type="caution">
    <text evidence="3">The sequence shown here is derived from an EMBL/GenBank/DDBJ whole genome shotgun (WGS) entry which is preliminary data.</text>
</comment>
<reference evidence="3" key="2">
    <citation type="journal article" date="2023" name="IMA Fungus">
        <title>Comparative genomic study of the Penicillium genus elucidates a diverse pangenome and 15 lateral gene transfer events.</title>
        <authorList>
            <person name="Petersen C."/>
            <person name="Sorensen T."/>
            <person name="Nielsen M.R."/>
            <person name="Sondergaard T.E."/>
            <person name="Sorensen J.L."/>
            <person name="Fitzpatrick D.A."/>
            <person name="Frisvad J.C."/>
            <person name="Nielsen K.L."/>
        </authorList>
    </citation>
    <scope>NUCLEOTIDE SEQUENCE</scope>
    <source>
        <strain evidence="3">IBT 30761</strain>
    </source>
</reference>
<sequence>MRRQYTFVQYYLTAAVTTAVLLLALASAPAAHAADVETQASDVESRPKLGEQAIGEGTGFPIALGSFNGLEIRVDADEDGELDLVRRKYPSNAKSLGNNEFWRDNITVGTTKYFFITKETVNMKSTFTHSDLPANLTSRGEVVSSGTSHQDLRKRATNPIYLSLTTCDKPDSNHSSPGSFPQLEFYYSTSEKLTEPGPGKDSNYQNVATAVGGYVSLQLDTENDIFIGIAAPNSSVWTGKYGFEIAASVDDYFHSVDFNDPMLWFIDADQSTALLVTNNMTQSARGSENYQQWMNVTPPYTMFAHDINNTALVGLERSYCALNDLSQVGRISNSTEVGMTSRGLGNKPKEQFYLTGLSAKSTYNGILAMDGNGTKSGNGIVNGGGKVYKSMNFTTKADDNCAVLFNLTFCSEVAYAVPSHPGMNVSTLRDIYDDYAQKYMRNFDKSLQQVQCNTSKESMFSLAVNCEDCEKAYRQWLCSVTIPRCADFSNNAPYLQVRNAGQDFINGSSLPANSSYRKHKATNNSRNHLIDEKIKPGPYKEILPCKDICYDLVKKCPSSLGFGCPEGKWMNSSYGYRDPNGDITCSYLGAAYYLNVAAKMGVWASVYMLMAMWGFWWAIW</sequence>
<keyword evidence="2" id="KW-0732">Signal</keyword>
<evidence type="ECO:0000313" key="4">
    <source>
        <dbReference type="Proteomes" id="UP001149074"/>
    </source>
</evidence>
<keyword evidence="4" id="KW-1185">Reference proteome</keyword>
<dbReference type="Proteomes" id="UP001149074">
    <property type="component" value="Unassembled WGS sequence"/>
</dbReference>
<dbReference type="PANTHER" id="PTHR39142:SF1">
    <property type="entry name" value="AEL197CP"/>
    <property type="match status" value="1"/>
</dbReference>
<evidence type="ECO:0000256" key="2">
    <source>
        <dbReference type="SAM" id="SignalP"/>
    </source>
</evidence>
<dbReference type="InterPro" id="IPR024338">
    <property type="entry name" value="MID1/Yam8"/>
</dbReference>
<keyword evidence="1" id="KW-0472">Membrane</keyword>
<feature type="signal peptide" evidence="2">
    <location>
        <begin position="1"/>
        <end position="33"/>
    </location>
</feature>
<keyword evidence="1" id="KW-1133">Transmembrane helix</keyword>
<dbReference type="PANTHER" id="PTHR39142">
    <property type="entry name" value="MID1P"/>
    <property type="match status" value="1"/>
</dbReference>